<organism evidence="2">
    <name type="scientific">marine sediment metagenome</name>
    <dbReference type="NCBI Taxonomy" id="412755"/>
    <lineage>
        <taxon>unclassified sequences</taxon>
        <taxon>metagenomes</taxon>
        <taxon>ecological metagenomes</taxon>
    </lineage>
</organism>
<protein>
    <recommendedName>
        <fullName evidence="1">PD-(D/E)XK endonuclease-like domain-containing protein</fullName>
    </recommendedName>
</protein>
<dbReference type="InterPro" id="IPR038726">
    <property type="entry name" value="PDDEXK_AddAB-type"/>
</dbReference>
<dbReference type="InterPro" id="IPR011335">
    <property type="entry name" value="Restrct_endonuc-II-like"/>
</dbReference>
<proteinExistence type="predicted"/>
<accession>A0A0F9FDQ3</accession>
<dbReference type="PANTHER" id="PTHR31340">
    <property type="entry name" value="MITOCHONDRIAL GENOME MAINTENANCE EXONUCLEASE 1"/>
    <property type="match status" value="1"/>
</dbReference>
<reference evidence="2" key="1">
    <citation type="journal article" date="2015" name="Nature">
        <title>Complex archaea that bridge the gap between prokaryotes and eukaryotes.</title>
        <authorList>
            <person name="Spang A."/>
            <person name="Saw J.H."/>
            <person name="Jorgensen S.L."/>
            <person name="Zaremba-Niedzwiedzka K."/>
            <person name="Martijn J."/>
            <person name="Lind A.E."/>
            <person name="van Eijk R."/>
            <person name="Schleper C."/>
            <person name="Guy L."/>
            <person name="Ettema T.J."/>
        </authorList>
    </citation>
    <scope>NUCLEOTIDE SEQUENCE</scope>
</reference>
<dbReference type="InterPro" id="IPR011604">
    <property type="entry name" value="PDDEXK-like_dom_sf"/>
</dbReference>
<evidence type="ECO:0000313" key="2">
    <source>
        <dbReference type="EMBL" id="KKL76581.1"/>
    </source>
</evidence>
<feature type="domain" description="PD-(D/E)XK endonuclease-like" evidence="1">
    <location>
        <begin position="125"/>
        <end position="180"/>
    </location>
</feature>
<dbReference type="Pfam" id="PF12705">
    <property type="entry name" value="PDDEXK_1"/>
    <property type="match status" value="1"/>
</dbReference>
<comment type="caution">
    <text evidence="2">The sequence shown here is derived from an EMBL/GenBank/DDBJ whole genome shotgun (WGS) entry which is preliminary data.</text>
</comment>
<dbReference type="GO" id="GO:0008297">
    <property type="term" value="F:single-stranded DNA exodeoxyribonuclease activity"/>
    <property type="evidence" value="ECO:0007669"/>
    <property type="project" value="TreeGrafter"/>
</dbReference>
<name>A0A0F9FDQ3_9ZZZZ</name>
<dbReference type="AlphaFoldDB" id="A0A0F9FDQ3"/>
<sequence length="233" mass="27042">MFIHTNQPQYEELDVVTRSDGVRTYTTPDGKRYPSVTTMLDHAPKTWLEEWRKRLGYEKAAIETQRCADRGEAVHLMAERYLKNDPDPTRDQEDLPGHLSCFNQLKFLLNKIGNIRAQEIPLFSHTLELAGRVDCVAEYEGELTIIDFKTSNNNKNHEMVYDYFLQSTAYAIMWREMFQVPINTIVVLIAVQNGIMPLKFKRSIDEFIDPLVDRINTYYSEVKVLNELSQGTA</sequence>
<dbReference type="GO" id="GO:0005739">
    <property type="term" value="C:mitochondrion"/>
    <property type="evidence" value="ECO:0007669"/>
    <property type="project" value="TreeGrafter"/>
</dbReference>
<gene>
    <name evidence="2" type="ORF">LCGC14_2043460</name>
</gene>
<dbReference type="PANTHER" id="PTHR31340:SF3">
    <property type="entry name" value="MITOCHONDRIAL GENOME MAINTENANCE EXONUCLEASE 1"/>
    <property type="match status" value="1"/>
</dbReference>
<dbReference type="EMBL" id="LAZR01024002">
    <property type="protein sequence ID" value="KKL76581.1"/>
    <property type="molecule type" value="Genomic_DNA"/>
</dbReference>
<dbReference type="SUPFAM" id="SSF52980">
    <property type="entry name" value="Restriction endonuclease-like"/>
    <property type="match status" value="1"/>
</dbReference>
<dbReference type="GO" id="GO:0006264">
    <property type="term" value="P:mitochondrial DNA replication"/>
    <property type="evidence" value="ECO:0007669"/>
    <property type="project" value="TreeGrafter"/>
</dbReference>
<evidence type="ECO:0000259" key="1">
    <source>
        <dbReference type="Pfam" id="PF12705"/>
    </source>
</evidence>
<dbReference type="Gene3D" id="3.90.320.10">
    <property type="match status" value="1"/>
</dbReference>